<dbReference type="Proteomes" id="UP001054945">
    <property type="component" value="Unassembled WGS sequence"/>
</dbReference>
<gene>
    <name evidence="1" type="ORF">CEXT_800321</name>
</gene>
<proteinExistence type="predicted"/>
<protein>
    <submittedName>
        <fullName evidence="1">Uncharacterized protein</fullName>
    </submittedName>
</protein>
<name>A0AAV4TBH3_CAEEX</name>
<sequence>MCLLGCKSTSRRDSGLDYFFRREATGKGAPSQVLFLWQLEILPWAILFDELPISLAFNMETGGRTYDGPRGNVISFLSPCVDLDVSPRLGFTVAWIISSVGWQPERGPPATYCFHTESPSWAILFDELPIKLAFNMETGGGRKYGDVCVLLRVGESSY</sequence>
<evidence type="ECO:0000313" key="1">
    <source>
        <dbReference type="EMBL" id="GIY42742.1"/>
    </source>
</evidence>
<evidence type="ECO:0000313" key="2">
    <source>
        <dbReference type="Proteomes" id="UP001054945"/>
    </source>
</evidence>
<dbReference type="EMBL" id="BPLR01010890">
    <property type="protein sequence ID" value="GIY42742.1"/>
    <property type="molecule type" value="Genomic_DNA"/>
</dbReference>
<dbReference type="AlphaFoldDB" id="A0AAV4TBH3"/>
<reference evidence="1 2" key="1">
    <citation type="submission" date="2021-06" db="EMBL/GenBank/DDBJ databases">
        <title>Caerostris extrusa draft genome.</title>
        <authorList>
            <person name="Kono N."/>
            <person name="Arakawa K."/>
        </authorList>
    </citation>
    <scope>NUCLEOTIDE SEQUENCE [LARGE SCALE GENOMIC DNA]</scope>
</reference>
<comment type="caution">
    <text evidence="1">The sequence shown here is derived from an EMBL/GenBank/DDBJ whole genome shotgun (WGS) entry which is preliminary data.</text>
</comment>
<accession>A0AAV4TBH3</accession>
<keyword evidence="2" id="KW-1185">Reference proteome</keyword>
<organism evidence="1 2">
    <name type="scientific">Caerostris extrusa</name>
    <name type="common">Bark spider</name>
    <name type="synonym">Caerostris bankana</name>
    <dbReference type="NCBI Taxonomy" id="172846"/>
    <lineage>
        <taxon>Eukaryota</taxon>
        <taxon>Metazoa</taxon>
        <taxon>Ecdysozoa</taxon>
        <taxon>Arthropoda</taxon>
        <taxon>Chelicerata</taxon>
        <taxon>Arachnida</taxon>
        <taxon>Araneae</taxon>
        <taxon>Araneomorphae</taxon>
        <taxon>Entelegynae</taxon>
        <taxon>Araneoidea</taxon>
        <taxon>Araneidae</taxon>
        <taxon>Caerostris</taxon>
    </lineage>
</organism>